<dbReference type="AlphaFoldDB" id="A0A562ML90"/>
<evidence type="ECO:0000313" key="3">
    <source>
        <dbReference type="Proteomes" id="UP000315908"/>
    </source>
</evidence>
<evidence type="ECO:0000256" key="1">
    <source>
        <dbReference type="SAM" id="SignalP"/>
    </source>
</evidence>
<sequence>MKLIKNILAVLVPLTLFSGTAFSQTKEELKKNMKTAYQFLLCIGLSRQ</sequence>
<feature type="signal peptide" evidence="1">
    <location>
        <begin position="1"/>
        <end position="23"/>
    </location>
</feature>
<evidence type="ECO:0000313" key="2">
    <source>
        <dbReference type="EMBL" id="TWI20674.1"/>
    </source>
</evidence>
<keyword evidence="1" id="KW-0732">Signal</keyword>
<dbReference type="Proteomes" id="UP000315908">
    <property type="component" value="Unassembled WGS sequence"/>
</dbReference>
<gene>
    <name evidence="2" type="ORF">IQ31_02065</name>
</gene>
<name>A0A562ML90_9SPHI</name>
<proteinExistence type="predicted"/>
<dbReference type="EMBL" id="VLKR01000009">
    <property type="protein sequence ID" value="TWI20674.1"/>
    <property type="molecule type" value="Genomic_DNA"/>
</dbReference>
<feature type="chain" id="PRO_5021759992" evidence="1">
    <location>
        <begin position="24"/>
        <end position="48"/>
    </location>
</feature>
<accession>A0A562ML90</accession>
<protein>
    <submittedName>
        <fullName evidence="2">Uncharacterized protein</fullName>
    </submittedName>
</protein>
<comment type="caution">
    <text evidence="2">The sequence shown here is derived from an EMBL/GenBank/DDBJ whole genome shotgun (WGS) entry which is preliminary data.</text>
</comment>
<organism evidence="2 3">
    <name type="scientific">Sphingobacterium siyangense</name>
    <dbReference type="NCBI Taxonomy" id="459529"/>
    <lineage>
        <taxon>Bacteria</taxon>
        <taxon>Pseudomonadati</taxon>
        <taxon>Bacteroidota</taxon>
        <taxon>Sphingobacteriia</taxon>
        <taxon>Sphingobacteriales</taxon>
        <taxon>Sphingobacteriaceae</taxon>
        <taxon>Sphingobacterium</taxon>
    </lineage>
</organism>
<reference evidence="2 3" key="1">
    <citation type="journal article" date="2015" name="Stand. Genomic Sci.">
        <title>Genomic Encyclopedia of Bacterial and Archaeal Type Strains, Phase III: the genomes of soil and plant-associated and newly described type strains.</title>
        <authorList>
            <person name="Whitman W.B."/>
            <person name="Woyke T."/>
            <person name="Klenk H.P."/>
            <person name="Zhou Y."/>
            <person name="Lilburn T.G."/>
            <person name="Beck B.J."/>
            <person name="De Vos P."/>
            <person name="Vandamme P."/>
            <person name="Eisen J.A."/>
            <person name="Garrity G."/>
            <person name="Hugenholtz P."/>
            <person name="Kyrpides N.C."/>
        </authorList>
    </citation>
    <scope>NUCLEOTIDE SEQUENCE [LARGE SCALE GENOMIC DNA]</scope>
    <source>
        <strain evidence="2 3">CGMCC 1.6855</strain>
    </source>
</reference>